<feature type="region of interest" description="Disordered" evidence="5">
    <location>
        <begin position="527"/>
        <end position="618"/>
    </location>
</feature>
<protein>
    <submittedName>
        <fullName evidence="7">X-ray radiation resistance-associated protein 1</fullName>
    </submittedName>
</protein>
<keyword evidence="4" id="KW-0677">Repeat</keyword>
<dbReference type="OrthoDB" id="1687175at2759"/>
<dbReference type="GO" id="GO:0005634">
    <property type="term" value="C:nucleus"/>
    <property type="evidence" value="ECO:0007669"/>
    <property type="project" value="TreeGrafter"/>
</dbReference>
<feature type="region of interest" description="Disordered" evidence="5">
    <location>
        <begin position="720"/>
        <end position="776"/>
    </location>
</feature>
<evidence type="ECO:0000256" key="1">
    <source>
        <dbReference type="ARBA" id="ARBA00004496"/>
    </source>
</evidence>
<feature type="region of interest" description="Disordered" evidence="5">
    <location>
        <begin position="828"/>
        <end position="852"/>
    </location>
</feature>
<dbReference type="OMA" id="FCQEPTS"/>
<dbReference type="Gene3D" id="3.80.10.10">
    <property type="entry name" value="Ribonuclease Inhibitor"/>
    <property type="match status" value="2"/>
</dbReference>
<evidence type="ECO:0000256" key="4">
    <source>
        <dbReference type="ARBA" id="ARBA00022737"/>
    </source>
</evidence>
<feature type="compositionally biased region" description="Polar residues" evidence="5">
    <location>
        <begin position="741"/>
        <end position="773"/>
    </location>
</feature>
<dbReference type="InterPro" id="IPR001611">
    <property type="entry name" value="Leu-rich_rpt"/>
</dbReference>
<sequence length="1131" mass="125971">MVTKGMYKLDNGQCFPTNCFPAKSLLQPRYEEGTGHWQVAHHNMEKTKIEWLFGTRAARLNWKRCLREAYSPRAEKVLSGAQLIKLHHVKKPSDLCSVNISHQNFALAKEEDFVLFDSVAYINATENLLTLEIFRKFPGLRELELSLNGLRNLKVNVGDFPHLEILDLSYNNLSPNDVQALGILPHLKVLHLTANGLSSLPLDLASSESESCPRFPALEVLLLDDNHLSHSDVFVSLANLRSLKQLNLDKNGIKEVPYLHFVDSAHFSIHPLSAKSGIQAGLCCRKNAKKKLHQDRSPRLSQQYSYIIGQNDSDPDRTEVIFQARSSELMAQERPPSPLADSKASRPSINTEFILPLPELRFLSLANNQIEHEEDLLAVALFPSLTELTFHGNPFTTSRSGDPPLLTSFLQNKLGIKLVRKKVSKLEKPRIFIPIKANREIKSQLPKVRKRPLRIETALETTFWQLWTGADLDPNKRMSLDEAGPVPQSRSFSFFFDPEQPILSTLKREERSASLSLTSLASEILTPRSSQEGLSGNSTPHRSSLDEILAGNVPPSQFSLEQSQSEALSPCGSASQGQGHSGFTTPAESFSADQVLSESPLQLESLSESSPSMKTPLAEQLPQVHLETVPPANSPLEERELSELVLIVGPEEQDISKTLLSASSIGEQSESASITPLNSSLPQQKQSKPVVPSESVVGEEDLGMPLSPVRSFSVEKNLQEAFPPSGSSTEEQDQQEAFPPSGSSTEEQDQQEVFPSSGSSTEKQDQQEPTLFSYSGGEDLSECVSLIGSSARHLPEVRLPTIYLVDVDEDQAEPSLLPTLVFQDMNLSDSSKEQEDPGFPPPSSSLVGHGQKKSLTLAELSSVRKSSPLLLPPSRSDSRELYELFARAQSYALPPEPEDGISTEKEMHTEDVTDMGKSEPIFMTQVDESIGSQLSSEKKAESPRVPEKFKGYEELLGGDPGSDFVEPKGIQQNVQALEKALRYPLVHREPKARLDCFQKPYVSARKKVLRVPAPVVQKTRMERLEEILLELRKPANIVHIPLVCILRRKKGNWREYREALELLKEFQEEYKSVVATCNMISESRSFGKEQVTEVNHIQKLQSLPEVKVRRKLEESSVQVLQENNDFLPSCQ</sequence>
<dbReference type="CTD" id="143570"/>
<feature type="region of interest" description="Disordered" evidence="5">
    <location>
        <begin position="660"/>
        <end position="707"/>
    </location>
</feature>
<evidence type="ECO:0000313" key="7">
    <source>
        <dbReference type="RefSeq" id="XP_007440177.1"/>
    </source>
</evidence>
<dbReference type="SUPFAM" id="SSF52047">
    <property type="entry name" value="RNI-like"/>
    <property type="match status" value="1"/>
</dbReference>
<evidence type="ECO:0000256" key="3">
    <source>
        <dbReference type="ARBA" id="ARBA00022614"/>
    </source>
</evidence>
<dbReference type="InterPro" id="IPR003591">
    <property type="entry name" value="Leu-rich_rpt_typical-subtyp"/>
</dbReference>
<keyword evidence="6" id="KW-1185">Reference proteome</keyword>
<name>A0A9F2R8Y9_PYTBI</name>
<dbReference type="InterPro" id="IPR032675">
    <property type="entry name" value="LRR_dom_sf"/>
</dbReference>
<organism evidence="6 7">
    <name type="scientific">Python bivittatus</name>
    <name type="common">Burmese python</name>
    <name type="synonym">Python molurus bivittatus</name>
    <dbReference type="NCBI Taxonomy" id="176946"/>
    <lineage>
        <taxon>Eukaryota</taxon>
        <taxon>Metazoa</taxon>
        <taxon>Chordata</taxon>
        <taxon>Craniata</taxon>
        <taxon>Vertebrata</taxon>
        <taxon>Euteleostomi</taxon>
        <taxon>Lepidosauria</taxon>
        <taxon>Squamata</taxon>
        <taxon>Bifurcata</taxon>
        <taxon>Unidentata</taxon>
        <taxon>Episquamata</taxon>
        <taxon>Toxicofera</taxon>
        <taxon>Serpentes</taxon>
        <taxon>Henophidia</taxon>
        <taxon>Pythonidae</taxon>
        <taxon>Python</taxon>
    </lineage>
</organism>
<dbReference type="RefSeq" id="XP_007440177.1">
    <property type="nucleotide sequence ID" value="XM_007440115.2"/>
</dbReference>
<dbReference type="PROSITE" id="PS51450">
    <property type="entry name" value="LRR"/>
    <property type="match status" value="2"/>
</dbReference>
<keyword evidence="3" id="KW-0433">Leucine-rich repeat</keyword>
<evidence type="ECO:0000256" key="5">
    <source>
        <dbReference type="SAM" id="MobiDB-lite"/>
    </source>
</evidence>
<keyword evidence="2" id="KW-0963">Cytoplasm</keyword>
<dbReference type="SMART" id="SM00369">
    <property type="entry name" value="LRR_TYP"/>
    <property type="match status" value="5"/>
</dbReference>
<evidence type="ECO:0000313" key="6">
    <source>
        <dbReference type="Proteomes" id="UP000695026"/>
    </source>
</evidence>
<dbReference type="GeneID" id="103054610"/>
<feature type="compositionally biased region" description="Polar residues" evidence="5">
    <location>
        <begin position="660"/>
        <end position="687"/>
    </location>
</feature>
<dbReference type="PANTHER" id="PTHR22710:SF2">
    <property type="entry name" value="X-RAY RADIATION RESISTANCE-ASSOCIATED PROTEIN 1"/>
    <property type="match status" value="1"/>
</dbReference>
<feature type="compositionally biased region" description="Polar residues" evidence="5">
    <location>
        <begin position="527"/>
        <end position="542"/>
    </location>
</feature>
<dbReference type="GO" id="GO:0005737">
    <property type="term" value="C:cytoplasm"/>
    <property type="evidence" value="ECO:0007669"/>
    <property type="project" value="UniProtKB-SubCell"/>
</dbReference>
<proteinExistence type="predicted"/>
<feature type="compositionally biased region" description="Polar residues" evidence="5">
    <location>
        <begin position="554"/>
        <end position="594"/>
    </location>
</feature>
<evidence type="ECO:0000256" key="2">
    <source>
        <dbReference type="ARBA" id="ARBA00022490"/>
    </source>
</evidence>
<dbReference type="AlphaFoldDB" id="A0A9F2R8Y9"/>
<feature type="compositionally biased region" description="Low complexity" evidence="5">
    <location>
        <begin position="596"/>
        <end position="612"/>
    </location>
</feature>
<accession>A0A9F2R8Y9</accession>
<dbReference type="KEGG" id="pbi:103054610"/>
<reference evidence="7" key="1">
    <citation type="submission" date="2025-08" db="UniProtKB">
        <authorList>
            <consortium name="RefSeq"/>
        </authorList>
    </citation>
    <scope>IDENTIFICATION</scope>
    <source>
        <tissue evidence="7">Liver</tissue>
    </source>
</reference>
<gene>
    <name evidence="7" type="primary">XRRA1</name>
</gene>
<comment type="subcellular location">
    <subcellularLocation>
        <location evidence="1">Cytoplasm</location>
    </subcellularLocation>
</comment>
<dbReference type="PANTHER" id="PTHR22710">
    <property type="entry name" value="X-RAY RADIATION RESISTANCE ASSOCIATED PROTEIN 1 XRRA1"/>
    <property type="match status" value="1"/>
</dbReference>
<dbReference type="Proteomes" id="UP000695026">
    <property type="component" value="Unplaced"/>
</dbReference>